<accession>A0A5C6S7C7</accession>
<feature type="transmembrane region" description="Helical" evidence="1">
    <location>
        <begin position="40"/>
        <end position="59"/>
    </location>
</feature>
<evidence type="ECO:0000256" key="1">
    <source>
        <dbReference type="SAM" id="Phobius"/>
    </source>
</evidence>
<comment type="caution">
    <text evidence="2">The sequence shown here is derived from an EMBL/GenBank/DDBJ whole genome shotgun (WGS) entry which is preliminary data.</text>
</comment>
<evidence type="ECO:0000313" key="2">
    <source>
        <dbReference type="EMBL" id="TXB69554.1"/>
    </source>
</evidence>
<keyword evidence="1" id="KW-1133">Transmembrane helix</keyword>
<dbReference type="RefSeq" id="WP_147165686.1">
    <property type="nucleotide sequence ID" value="NZ_VOOR01000002.1"/>
</dbReference>
<keyword evidence="1" id="KW-0812">Transmembrane</keyword>
<evidence type="ECO:0000313" key="3">
    <source>
        <dbReference type="Proteomes" id="UP000321580"/>
    </source>
</evidence>
<proteinExistence type="predicted"/>
<dbReference type="AlphaFoldDB" id="A0A5C6S7C7"/>
<feature type="transmembrane region" description="Helical" evidence="1">
    <location>
        <begin position="71"/>
        <end position="89"/>
    </location>
</feature>
<protein>
    <submittedName>
        <fullName evidence="2">Uncharacterized protein</fullName>
    </submittedName>
</protein>
<organism evidence="2 3">
    <name type="scientific">Phaeodactylibacter luteus</name>
    <dbReference type="NCBI Taxonomy" id="1564516"/>
    <lineage>
        <taxon>Bacteria</taxon>
        <taxon>Pseudomonadati</taxon>
        <taxon>Bacteroidota</taxon>
        <taxon>Saprospiria</taxon>
        <taxon>Saprospirales</taxon>
        <taxon>Haliscomenobacteraceae</taxon>
        <taxon>Phaeodactylibacter</taxon>
    </lineage>
</organism>
<dbReference type="Proteomes" id="UP000321580">
    <property type="component" value="Unassembled WGS sequence"/>
</dbReference>
<reference evidence="2 3" key="1">
    <citation type="submission" date="2019-08" db="EMBL/GenBank/DDBJ databases">
        <title>Genome of Phaeodactylibacter luteus.</title>
        <authorList>
            <person name="Bowman J.P."/>
        </authorList>
    </citation>
    <scope>NUCLEOTIDE SEQUENCE [LARGE SCALE GENOMIC DNA]</scope>
    <source>
        <strain evidence="2 3">KCTC 42180</strain>
    </source>
</reference>
<gene>
    <name evidence="2" type="ORF">FRY97_01720</name>
</gene>
<name>A0A5C6S7C7_9BACT</name>
<keyword evidence="1" id="KW-0472">Membrane</keyword>
<dbReference type="EMBL" id="VOOR01000002">
    <property type="protein sequence ID" value="TXB69554.1"/>
    <property type="molecule type" value="Genomic_DNA"/>
</dbReference>
<sequence>MKVILQLVLALQASLAGWLLGVSYTLVSGVAEGQGLAAGAILIVNAGIGLLLALIASIWTMRSGALPLKKGNLGLLLANVLLITALLVYRS</sequence>
<keyword evidence="3" id="KW-1185">Reference proteome</keyword>